<feature type="domain" description="RDD" evidence="6">
    <location>
        <begin position="44"/>
        <end position="121"/>
    </location>
</feature>
<evidence type="ECO:0000313" key="7">
    <source>
        <dbReference type="EMBL" id="PFG41526.1"/>
    </source>
</evidence>
<dbReference type="RefSeq" id="WP_170023471.1">
    <property type="nucleotide sequence ID" value="NZ_PDJJ01000001.1"/>
</dbReference>
<keyword evidence="4" id="KW-1133">Transmembrane helix</keyword>
<dbReference type="Proteomes" id="UP000224130">
    <property type="component" value="Unassembled WGS sequence"/>
</dbReference>
<keyword evidence="8" id="KW-1185">Reference proteome</keyword>
<evidence type="ECO:0000313" key="8">
    <source>
        <dbReference type="Proteomes" id="UP000224130"/>
    </source>
</evidence>
<gene>
    <name evidence="7" type="ORF">ATJ88_0168</name>
</gene>
<dbReference type="InterPro" id="IPR010432">
    <property type="entry name" value="RDD"/>
</dbReference>
<evidence type="ECO:0000256" key="5">
    <source>
        <dbReference type="ARBA" id="ARBA00023136"/>
    </source>
</evidence>
<accession>A0A2A9ESJ0</accession>
<dbReference type="InterPro" id="IPR051791">
    <property type="entry name" value="Pra-immunoreactive"/>
</dbReference>
<organism evidence="7 8">
    <name type="scientific">Isoptericola jiangsuensis</name>
    <dbReference type="NCBI Taxonomy" id="548579"/>
    <lineage>
        <taxon>Bacteria</taxon>
        <taxon>Bacillati</taxon>
        <taxon>Actinomycetota</taxon>
        <taxon>Actinomycetes</taxon>
        <taxon>Micrococcales</taxon>
        <taxon>Promicromonosporaceae</taxon>
        <taxon>Isoptericola</taxon>
    </lineage>
</organism>
<name>A0A2A9ESJ0_9MICO</name>
<keyword evidence="3" id="KW-0812">Transmembrane</keyword>
<reference evidence="7 8" key="1">
    <citation type="submission" date="2017-10" db="EMBL/GenBank/DDBJ databases">
        <title>Sequencing the genomes of 1000 actinobacteria strains.</title>
        <authorList>
            <person name="Klenk H.-P."/>
        </authorList>
    </citation>
    <scope>NUCLEOTIDE SEQUENCE [LARGE SCALE GENOMIC DNA]</scope>
    <source>
        <strain evidence="7 8">DSM 21863</strain>
    </source>
</reference>
<comment type="subcellular location">
    <subcellularLocation>
        <location evidence="1">Cell membrane</location>
        <topology evidence="1">Multi-pass membrane protein</topology>
    </subcellularLocation>
</comment>
<dbReference type="PANTHER" id="PTHR36115:SF6">
    <property type="entry name" value="PROLINE-RICH ANTIGEN HOMOLOG"/>
    <property type="match status" value="1"/>
</dbReference>
<comment type="caution">
    <text evidence="7">The sequence shown here is derived from an EMBL/GenBank/DDBJ whole genome shotgun (WGS) entry which is preliminary data.</text>
</comment>
<sequence length="340" mass="35560">MTSTDGRGTVDTRPVWFATGASLGLATLPVWGESPDDVRPEHAVWWTGGTLLVLAVLQACTGMTPGKRAVGIAVVDARSHRPIGLAGTLLRWFAHFLDAILMLGYLRAAWHHEGRTWADSLLGTVVVRSTRPHPHPLVAWVRRVAPRLRWPSWITSTAALAGCALAAAACLVTGGGVDRTEPVPTSCRGDGPLAATTIVETTQTQPWESRLGVRRDGEPTTQVVAGWTTGLGLDDEAGPEAGPEVGPVVVSLELRSSDGYTLSSVADDRTGELTGDVPAGGDTYLMSTLPAQVGGTAAVEVPGDPAGWTARTVLADATDGRALAECTVPLPDPGPVLDPW</sequence>
<dbReference type="PANTHER" id="PTHR36115">
    <property type="entry name" value="PROLINE-RICH ANTIGEN HOMOLOG-RELATED"/>
    <property type="match status" value="1"/>
</dbReference>
<protein>
    <submittedName>
        <fullName evidence="7">Mce-associated membrane protein</fullName>
    </submittedName>
</protein>
<evidence type="ECO:0000256" key="2">
    <source>
        <dbReference type="ARBA" id="ARBA00022475"/>
    </source>
</evidence>
<evidence type="ECO:0000259" key="6">
    <source>
        <dbReference type="Pfam" id="PF06271"/>
    </source>
</evidence>
<keyword evidence="5" id="KW-0472">Membrane</keyword>
<proteinExistence type="predicted"/>
<evidence type="ECO:0000256" key="1">
    <source>
        <dbReference type="ARBA" id="ARBA00004651"/>
    </source>
</evidence>
<keyword evidence="2" id="KW-1003">Cell membrane</keyword>
<evidence type="ECO:0000256" key="3">
    <source>
        <dbReference type="ARBA" id="ARBA00022692"/>
    </source>
</evidence>
<evidence type="ECO:0000256" key="4">
    <source>
        <dbReference type="ARBA" id="ARBA00022989"/>
    </source>
</evidence>
<dbReference type="Pfam" id="PF06271">
    <property type="entry name" value="RDD"/>
    <property type="match status" value="1"/>
</dbReference>
<dbReference type="GO" id="GO:0005886">
    <property type="term" value="C:plasma membrane"/>
    <property type="evidence" value="ECO:0007669"/>
    <property type="project" value="UniProtKB-SubCell"/>
</dbReference>
<dbReference type="EMBL" id="PDJJ01000001">
    <property type="protein sequence ID" value="PFG41526.1"/>
    <property type="molecule type" value="Genomic_DNA"/>
</dbReference>
<dbReference type="AlphaFoldDB" id="A0A2A9ESJ0"/>